<keyword evidence="7" id="KW-0460">Magnesium</keyword>
<dbReference type="EMBL" id="JADQDK010000001">
    <property type="protein sequence ID" value="MBW0132929.1"/>
    <property type="molecule type" value="Genomic_DNA"/>
</dbReference>
<evidence type="ECO:0000313" key="9">
    <source>
        <dbReference type="EMBL" id="MBW0132929.1"/>
    </source>
</evidence>
<evidence type="ECO:0000256" key="6">
    <source>
        <dbReference type="ARBA" id="ARBA00022840"/>
    </source>
</evidence>
<evidence type="ECO:0000313" key="10">
    <source>
        <dbReference type="Proteomes" id="UP000694287"/>
    </source>
</evidence>
<keyword evidence="6" id="KW-0067">ATP-binding</keyword>
<evidence type="ECO:0000256" key="5">
    <source>
        <dbReference type="ARBA" id="ARBA00022741"/>
    </source>
</evidence>
<evidence type="ECO:0000256" key="7">
    <source>
        <dbReference type="ARBA" id="ARBA00022842"/>
    </source>
</evidence>
<dbReference type="InterPro" id="IPR052038">
    <property type="entry name" value="Type-VII_TA_antitoxin"/>
</dbReference>
<accession>A0ABS6UMA2</accession>
<comment type="caution">
    <text evidence="9">The sequence shown here is derived from an EMBL/GenBank/DDBJ whole genome shotgun (WGS) entry which is preliminary data.</text>
</comment>
<keyword evidence="10" id="KW-1185">Reference proteome</keyword>
<reference evidence="9 10" key="1">
    <citation type="submission" date="2020-11" db="EMBL/GenBank/DDBJ databases">
        <title>Pseudonocardia abyssalis sp. nov. and Pseudonocardia oceani sp. nov., description and phylogenomic analysis of two novel actinomycetes isolated from the deep Southern Ocean.</title>
        <authorList>
            <person name="Parra J."/>
        </authorList>
    </citation>
    <scope>NUCLEOTIDE SEQUENCE [LARGE SCALE GENOMIC DNA]</scope>
    <source>
        <strain evidence="9 10">KRD-168</strain>
    </source>
</reference>
<keyword evidence="2" id="KW-0808">Transferase</keyword>
<dbReference type="PANTHER" id="PTHR33571">
    <property type="entry name" value="SSL8005 PROTEIN"/>
    <property type="match status" value="1"/>
</dbReference>
<keyword evidence="5" id="KW-0547">Nucleotide-binding</keyword>
<dbReference type="Proteomes" id="UP000694287">
    <property type="component" value="Unassembled WGS sequence"/>
</dbReference>
<keyword evidence="3" id="KW-0548">Nucleotidyltransferase</keyword>
<sequence>MNVDVERLDEVCRRYGISTLLVFGSVARGDSTPAGDVDLLYDLRPGARLGWEIDDLADELAEVFGRPVELVARTALHPILRATVLEEARPFYAA</sequence>
<dbReference type="Pfam" id="PF01909">
    <property type="entry name" value="NTP_transf_2"/>
    <property type="match status" value="1"/>
</dbReference>
<dbReference type="PANTHER" id="PTHR33571:SF12">
    <property type="entry name" value="BSL3053 PROTEIN"/>
    <property type="match status" value="1"/>
</dbReference>
<comment type="cofactor">
    <cofactor evidence="1">
        <name>Mg(2+)</name>
        <dbReference type="ChEBI" id="CHEBI:18420"/>
    </cofactor>
</comment>
<dbReference type="CDD" id="cd05403">
    <property type="entry name" value="NT_KNTase_like"/>
    <property type="match status" value="1"/>
</dbReference>
<protein>
    <submittedName>
        <fullName evidence="9">Nucleotidyltransferase domain-containing protein</fullName>
    </submittedName>
</protein>
<evidence type="ECO:0000256" key="4">
    <source>
        <dbReference type="ARBA" id="ARBA00022723"/>
    </source>
</evidence>
<name>A0ABS6UMA2_9PSEU</name>
<organism evidence="9 10">
    <name type="scientific">Pseudonocardia abyssalis</name>
    <dbReference type="NCBI Taxonomy" id="2792008"/>
    <lineage>
        <taxon>Bacteria</taxon>
        <taxon>Bacillati</taxon>
        <taxon>Actinomycetota</taxon>
        <taxon>Actinomycetes</taxon>
        <taxon>Pseudonocardiales</taxon>
        <taxon>Pseudonocardiaceae</taxon>
        <taxon>Pseudonocardia</taxon>
    </lineage>
</organism>
<dbReference type="RefSeq" id="WP_226363680.1">
    <property type="nucleotide sequence ID" value="NZ_JADQDJ010000160.1"/>
</dbReference>
<keyword evidence="4" id="KW-0479">Metal-binding</keyword>
<evidence type="ECO:0000256" key="2">
    <source>
        <dbReference type="ARBA" id="ARBA00022679"/>
    </source>
</evidence>
<proteinExistence type="predicted"/>
<dbReference type="InterPro" id="IPR002934">
    <property type="entry name" value="Polymerase_NTP_transf_dom"/>
</dbReference>
<feature type="domain" description="Polymerase nucleotidyl transferase" evidence="8">
    <location>
        <begin position="8"/>
        <end position="88"/>
    </location>
</feature>
<gene>
    <name evidence="9" type="ORF">I4I81_01480</name>
</gene>
<evidence type="ECO:0000256" key="3">
    <source>
        <dbReference type="ARBA" id="ARBA00022695"/>
    </source>
</evidence>
<evidence type="ECO:0000256" key="1">
    <source>
        <dbReference type="ARBA" id="ARBA00001946"/>
    </source>
</evidence>
<evidence type="ECO:0000259" key="8">
    <source>
        <dbReference type="Pfam" id="PF01909"/>
    </source>
</evidence>